<evidence type="ECO:0000256" key="9">
    <source>
        <dbReference type="ARBA" id="ARBA00023136"/>
    </source>
</evidence>
<comment type="similarity">
    <text evidence="3">Belongs to the TMEM163 family.</text>
</comment>
<feature type="transmembrane region" description="Helical" evidence="11">
    <location>
        <begin position="114"/>
        <end position="131"/>
    </location>
</feature>
<gene>
    <name evidence="13" type="ORF">EGI31_04675</name>
</gene>
<keyword evidence="14" id="KW-1185">Reference proteome</keyword>
<dbReference type="InterPro" id="IPR026765">
    <property type="entry name" value="Tmem163"/>
</dbReference>
<dbReference type="InterPro" id="IPR027469">
    <property type="entry name" value="Cation_efflux_TMD_sf"/>
</dbReference>
<name>A0AAE3H1E7_9BACT</name>
<dbReference type="Pfam" id="PF01545">
    <property type="entry name" value="Cation_efflux"/>
    <property type="match status" value="1"/>
</dbReference>
<feature type="domain" description="Cation efflux protein transmembrane" evidence="12">
    <location>
        <begin position="20"/>
        <end position="190"/>
    </location>
</feature>
<dbReference type="Proteomes" id="UP001204144">
    <property type="component" value="Unassembled WGS sequence"/>
</dbReference>
<dbReference type="SUPFAM" id="SSF161111">
    <property type="entry name" value="Cation efflux protein transmembrane domain-like"/>
    <property type="match status" value="1"/>
</dbReference>
<dbReference type="AlphaFoldDB" id="A0AAE3H1E7"/>
<dbReference type="GO" id="GO:0031410">
    <property type="term" value="C:cytoplasmic vesicle"/>
    <property type="evidence" value="ECO:0007669"/>
    <property type="project" value="UniProtKB-KW"/>
</dbReference>
<comment type="caution">
    <text evidence="13">The sequence shown here is derived from an EMBL/GenBank/DDBJ whole genome shotgun (WGS) entry which is preliminary data.</text>
</comment>
<evidence type="ECO:0000256" key="6">
    <source>
        <dbReference type="ARBA" id="ARBA00022833"/>
    </source>
</evidence>
<keyword evidence="5" id="KW-0967">Endosome</keyword>
<keyword evidence="7 11" id="KW-1133">Transmembrane helix</keyword>
<dbReference type="Gene3D" id="1.20.1510.10">
    <property type="entry name" value="Cation efflux protein transmembrane domain"/>
    <property type="match status" value="1"/>
</dbReference>
<keyword evidence="10" id="KW-0968">Cytoplasmic vesicle</keyword>
<keyword evidence="6" id="KW-0862">Zinc</keyword>
<accession>A0AAE3H1E7</accession>
<evidence type="ECO:0000256" key="1">
    <source>
        <dbReference type="ARBA" id="ARBA00004146"/>
    </source>
</evidence>
<evidence type="ECO:0000256" key="2">
    <source>
        <dbReference type="ARBA" id="ARBA00004644"/>
    </source>
</evidence>
<evidence type="ECO:0000259" key="12">
    <source>
        <dbReference type="Pfam" id="PF01545"/>
    </source>
</evidence>
<feature type="transmembrane region" description="Helical" evidence="11">
    <location>
        <begin position="84"/>
        <end position="102"/>
    </location>
</feature>
<reference evidence="13 14" key="1">
    <citation type="submission" date="2018-11" db="EMBL/GenBank/DDBJ databases">
        <title>Novel bacteria species description.</title>
        <authorList>
            <person name="Han J.-H."/>
        </authorList>
    </citation>
    <scope>NUCLEOTIDE SEQUENCE [LARGE SCALE GENOMIC DNA]</scope>
    <source>
        <strain evidence="13 14">KCTC23259</strain>
    </source>
</reference>
<evidence type="ECO:0000256" key="8">
    <source>
        <dbReference type="ARBA" id="ARBA00023018"/>
    </source>
</evidence>
<evidence type="ECO:0000256" key="4">
    <source>
        <dbReference type="ARBA" id="ARBA00022692"/>
    </source>
</evidence>
<evidence type="ECO:0000256" key="5">
    <source>
        <dbReference type="ARBA" id="ARBA00022753"/>
    </source>
</evidence>
<feature type="transmembrane region" description="Helical" evidence="11">
    <location>
        <begin position="12"/>
        <end position="35"/>
    </location>
</feature>
<evidence type="ECO:0000313" key="14">
    <source>
        <dbReference type="Proteomes" id="UP001204144"/>
    </source>
</evidence>
<comment type="subcellular location">
    <subcellularLocation>
        <location evidence="2">Cytoplasmic vesicle</location>
        <location evidence="2">Secretory vesicle</location>
        <location evidence="2">Synaptic vesicle membrane</location>
        <topology evidence="2">Multi-pass membrane protein</topology>
    </subcellularLocation>
    <subcellularLocation>
        <location evidence="1">Early endosome membrane</location>
    </subcellularLocation>
</comment>
<keyword evidence="8" id="KW-0770">Synapse</keyword>
<feature type="transmembrane region" description="Helical" evidence="11">
    <location>
        <begin position="168"/>
        <end position="191"/>
    </location>
</feature>
<dbReference type="GO" id="GO:0016020">
    <property type="term" value="C:membrane"/>
    <property type="evidence" value="ECO:0007669"/>
    <property type="project" value="InterPro"/>
</dbReference>
<keyword evidence="9 11" id="KW-0472">Membrane</keyword>
<dbReference type="RefSeq" id="WP_255035995.1">
    <property type="nucleotide sequence ID" value="NZ_RJUF01000007.1"/>
</dbReference>
<proteinExistence type="inferred from homology"/>
<keyword evidence="4 11" id="KW-0812">Transmembrane</keyword>
<dbReference type="InterPro" id="IPR058533">
    <property type="entry name" value="Cation_efflux_TM"/>
</dbReference>
<evidence type="ECO:0000256" key="3">
    <source>
        <dbReference type="ARBA" id="ARBA00008731"/>
    </source>
</evidence>
<feature type="transmembrane region" description="Helical" evidence="11">
    <location>
        <begin position="41"/>
        <end position="63"/>
    </location>
</feature>
<evidence type="ECO:0000256" key="10">
    <source>
        <dbReference type="ARBA" id="ARBA00023329"/>
    </source>
</evidence>
<organism evidence="13 14">
    <name type="scientific">Lacihabitans soyangensis</name>
    <dbReference type="NCBI Taxonomy" id="869394"/>
    <lineage>
        <taxon>Bacteria</taxon>
        <taxon>Pseudomonadati</taxon>
        <taxon>Bacteroidota</taxon>
        <taxon>Cytophagia</taxon>
        <taxon>Cytophagales</taxon>
        <taxon>Leadbetterellaceae</taxon>
        <taxon>Lacihabitans</taxon>
    </lineage>
</organism>
<dbReference type="GO" id="GO:0008324">
    <property type="term" value="F:monoatomic cation transmembrane transporter activity"/>
    <property type="evidence" value="ECO:0007669"/>
    <property type="project" value="InterPro"/>
</dbReference>
<evidence type="ECO:0000256" key="7">
    <source>
        <dbReference type="ARBA" id="ARBA00022989"/>
    </source>
</evidence>
<dbReference type="PANTHER" id="PTHR31937">
    <property type="entry name" value="TRANSMEMBRANE PROTEIN 163"/>
    <property type="match status" value="1"/>
</dbReference>
<sequence>MEVSLNKYYKTATILSWFTIVYNLLEGAVSTYFGYEEETLSLFGFGVDSFIEMISSIGILVMVRRIEQNPSSHTSEFEKKALRITGYCLYALAILLVLTAALSIYEKHEPKNTVPGVVIASISIGFMWYLIQQKIKVGKALQSDAIISDANCAKVCMYMSMVLLGSSFVYYLTSFAYIDALGALGIAYFSYTEGKESLEKAAGVHECGCH</sequence>
<evidence type="ECO:0000313" key="13">
    <source>
        <dbReference type="EMBL" id="MCP9762239.1"/>
    </source>
</evidence>
<protein>
    <recommendedName>
        <fullName evidence="12">Cation efflux protein transmembrane domain-containing protein</fullName>
    </recommendedName>
</protein>
<evidence type="ECO:0000256" key="11">
    <source>
        <dbReference type="SAM" id="Phobius"/>
    </source>
</evidence>
<dbReference type="PANTHER" id="PTHR31937:SF2">
    <property type="entry name" value="TRANSMEMBRANE PROTEIN 163"/>
    <property type="match status" value="1"/>
</dbReference>
<dbReference type="EMBL" id="RJUF01000007">
    <property type="protein sequence ID" value="MCP9762239.1"/>
    <property type="molecule type" value="Genomic_DNA"/>
</dbReference>